<keyword evidence="1" id="KW-1071">Ligand-gated ion channel</keyword>
<dbReference type="GO" id="GO:0005221">
    <property type="term" value="F:intracellularly cyclic nucleotide-activated monoatomic cation channel activity"/>
    <property type="evidence" value="ECO:0007669"/>
    <property type="project" value="InterPro"/>
</dbReference>
<dbReference type="SUPFAM" id="SSF51206">
    <property type="entry name" value="cAMP-binding domain-like"/>
    <property type="match status" value="1"/>
</dbReference>
<protein>
    <submittedName>
        <fullName evidence="3">Cyclic nucleotide-binding domain-containing protein</fullName>
    </submittedName>
</protein>
<reference evidence="3" key="1">
    <citation type="submission" date="2020-07" db="EMBL/GenBank/DDBJ databases">
        <title>Huge and variable diversity of episymbiotic CPR bacteria and DPANN archaea in groundwater ecosystems.</title>
        <authorList>
            <person name="He C.Y."/>
            <person name="Keren R."/>
            <person name="Whittaker M."/>
            <person name="Farag I.F."/>
            <person name="Doudna J."/>
            <person name="Cate J.H.D."/>
            <person name="Banfield J.F."/>
        </authorList>
    </citation>
    <scope>NUCLEOTIDE SEQUENCE</scope>
    <source>
        <strain evidence="3">NC_groundwater_1482_Ag_S-0.65um_47_24</strain>
    </source>
</reference>
<dbReference type="Proteomes" id="UP000772181">
    <property type="component" value="Unassembled WGS sequence"/>
</dbReference>
<evidence type="ECO:0000259" key="2">
    <source>
        <dbReference type="PROSITE" id="PS50042"/>
    </source>
</evidence>
<dbReference type="PANTHER" id="PTHR45638">
    <property type="entry name" value="CYCLIC NUCLEOTIDE-GATED CATION CHANNEL SUBUNIT A"/>
    <property type="match status" value="1"/>
</dbReference>
<dbReference type="GO" id="GO:0044877">
    <property type="term" value="F:protein-containing complex binding"/>
    <property type="evidence" value="ECO:0007669"/>
    <property type="project" value="TreeGrafter"/>
</dbReference>
<dbReference type="PANTHER" id="PTHR45638:SF11">
    <property type="entry name" value="CYCLIC NUCLEOTIDE-GATED CATION CHANNEL SUBUNIT A"/>
    <property type="match status" value="1"/>
</dbReference>
<dbReference type="AlphaFoldDB" id="A0A933GMI7"/>
<dbReference type="Gene3D" id="2.60.120.10">
    <property type="entry name" value="Jelly Rolls"/>
    <property type="match status" value="1"/>
</dbReference>
<keyword evidence="1" id="KW-0407">Ion channel</keyword>
<evidence type="ECO:0000256" key="1">
    <source>
        <dbReference type="ARBA" id="ARBA00023286"/>
    </source>
</evidence>
<organism evidence="3 4">
    <name type="scientific">Tectimicrobiota bacterium</name>
    <dbReference type="NCBI Taxonomy" id="2528274"/>
    <lineage>
        <taxon>Bacteria</taxon>
        <taxon>Pseudomonadati</taxon>
        <taxon>Nitrospinota/Tectimicrobiota group</taxon>
        <taxon>Candidatus Tectimicrobiota</taxon>
    </lineage>
</organism>
<feature type="domain" description="Cyclic nucleotide-binding" evidence="2">
    <location>
        <begin position="13"/>
        <end position="133"/>
    </location>
</feature>
<gene>
    <name evidence="3" type="ORF">HY730_05760</name>
</gene>
<dbReference type="SMART" id="SM00100">
    <property type="entry name" value="cNMP"/>
    <property type="match status" value="1"/>
</dbReference>
<evidence type="ECO:0000313" key="4">
    <source>
        <dbReference type="Proteomes" id="UP000772181"/>
    </source>
</evidence>
<keyword evidence="1" id="KW-0813">Transport</keyword>
<dbReference type="InterPro" id="IPR000595">
    <property type="entry name" value="cNMP-bd_dom"/>
</dbReference>
<dbReference type="InterPro" id="IPR050866">
    <property type="entry name" value="CNG_cation_channel"/>
</dbReference>
<accession>A0A933GMI7</accession>
<keyword evidence="1" id="KW-0406">Ion transport</keyword>
<dbReference type="CDD" id="cd00038">
    <property type="entry name" value="CAP_ED"/>
    <property type="match status" value="1"/>
</dbReference>
<dbReference type="EMBL" id="JACQWF010000261">
    <property type="protein sequence ID" value="MBI4595870.1"/>
    <property type="molecule type" value="Genomic_DNA"/>
</dbReference>
<dbReference type="InterPro" id="IPR018490">
    <property type="entry name" value="cNMP-bd_dom_sf"/>
</dbReference>
<dbReference type="PROSITE" id="PS50042">
    <property type="entry name" value="CNMP_BINDING_3"/>
    <property type="match status" value="1"/>
</dbReference>
<dbReference type="Pfam" id="PF00027">
    <property type="entry name" value="cNMP_binding"/>
    <property type="match status" value="1"/>
</dbReference>
<evidence type="ECO:0000313" key="3">
    <source>
        <dbReference type="EMBL" id="MBI4595870.1"/>
    </source>
</evidence>
<dbReference type="InterPro" id="IPR014710">
    <property type="entry name" value="RmlC-like_jellyroll"/>
</dbReference>
<comment type="caution">
    <text evidence="3">The sequence shown here is derived from an EMBL/GenBank/DDBJ whole genome shotgun (WGS) entry which is preliminary data.</text>
</comment>
<sequence>MSMEEQSVEKVELFQGLTQEQIQLILDSCRRKSLQPDEVIFQEHDLGDSIWIIESGAVEIYRTIKGEVNKTIILLREGQIFGEMSFLDEGERTANAKTTQPSNLLILSLKDLLKICGKDTTLLTAFYLNLAKILAKRLKLTNEMLKDEVSWNLEAVGAAALNLHRLAENLSEITVLLRENLEVTGRLLQFDNSPAGYNLILKCQDDHIRLIPFHAVISIYVK</sequence>
<proteinExistence type="predicted"/>
<name>A0A933GMI7_UNCTE</name>